<dbReference type="EMBL" id="SDIK01000054">
    <property type="protein sequence ID" value="TXJ61538.1"/>
    <property type="molecule type" value="Genomic_DNA"/>
</dbReference>
<dbReference type="InterPro" id="IPR050572">
    <property type="entry name" value="Fe-S_Ferredoxin"/>
</dbReference>
<proteinExistence type="predicted"/>
<keyword evidence="2" id="KW-0479">Metal-binding</keyword>
<evidence type="ECO:0000313" key="6">
    <source>
        <dbReference type="EMBL" id="TXJ61538.1"/>
    </source>
</evidence>
<evidence type="ECO:0000256" key="4">
    <source>
        <dbReference type="ARBA" id="ARBA00023014"/>
    </source>
</evidence>
<dbReference type="Pfam" id="PF13237">
    <property type="entry name" value="Fer4_10"/>
    <property type="match status" value="1"/>
</dbReference>
<evidence type="ECO:0000256" key="2">
    <source>
        <dbReference type="ARBA" id="ARBA00022723"/>
    </source>
</evidence>
<accession>A0A5C8GKM9</accession>
<dbReference type="Gene3D" id="3.40.50.360">
    <property type="match status" value="1"/>
</dbReference>
<dbReference type="InterPro" id="IPR029039">
    <property type="entry name" value="Flavoprotein-like_sf"/>
</dbReference>
<dbReference type="GO" id="GO:0051539">
    <property type="term" value="F:4 iron, 4 sulfur cluster binding"/>
    <property type="evidence" value="ECO:0007669"/>
    <property type="project" value="UniProtKB-KW"/>
</dbReference>
<feature type="domain" description="4Fe-4S ferredoxin-type" evidence="5">
    <location>
        <begin position="199"/>
        <end position="228"/>
    </location>
</feature>
<gene>
    <name evidence="6" type="ORF">ETF27_07220</name>
</gene>
<protein>
    <submittedName>
        <fullName evidence="6">4Fe-4S dicluster domain-containing protein</fullName>
    </submittedName>
</protein>
<dbReference type="SUPFAM" id="SSF52218">
    <property type="entry name" value="Flavoproteins"/>
    <property type="match status" value="1"/>
</dbReference>
<keyword evidence="4" id="KW-0411">Iron-sulfur</keyword>
<evidence type="ECO:0000259" key="5">
    <source>
        <dbReference type="PROSITE" id="PS51379"/>
    </source>
</evidence>
<dbReference type="InterPro" id="IPR017900">
    <property type="entry name" value="4Fe4S_Fe_S_CS"/>
</dbReference>
<feature type="domain" description="4Fe-4S ferredoxin-type" evidence="5">
    <location>
        <begin position="229"/>
        <end position="259"/>
    </location>
</feature>
<reference evidence="7" key="1">
    <citation type="submission" date="2019-05" db="EMBL/GenBank/DDBJ databases">
        <title>Prevotella brunnea sp. nov., isolated from a wound of a patient.</title>
        <authorList>
            <person name="Buhl M."/>
        </authorList>
    </citation>
    <scope>NUCLEOTIDE SEQUENCE [LARGE SCALE GENOMIC DNA]</scope>
    <source>
        <strain evidence="7">A2672</strain>
    </source>
</reference>
<evidence type="ECO:0000256" key="1">
    <source>
        <dbReference type="ARBA" id="ARBA00022485"/>
    </source>
</evidence>
<dbReference type="Proteomes" id="UP000321612">
    <property type="component" value="Unassembled WGS sequence"/>
</dbReference>
<name>A0A5C8GKM9_9BACT</name>
<dbReference type="NCBIfam" id="NF038196">
    <property type="entry name" value="ferrodoxin_EFR1"/>
    <property type="match status" value="1"/>
</dbReference>
<dbReference type="PROSITE" id="PS51379">
    <property type="entry name" value="4FE4S_FER_2"/>
    <property type="match status" value="2"/>
</dbReference>
<keyword evidence="7" id="KW-1185">Reference proteome</keyword>
<dbReference type="InterPro" id="IPR047964">
    <property type="entry name" value="EFR1-like"/>
</dbReference>
<dbReference type="RefSeq" id="WP_130828638.1">
    <property type="nucleotide sequence ID" value="NZ_SDIK01000054.1"/>
</dbReference>
<dbReference type="SUPFAM" id="SSF54862">
    <property type="entry name" value="4Fe-4S ferredoxins"/>
    <property type="match status" value="1"/>
</dbReference>
<dbReference type="OrthoDB" id="9813995at2"/>
<keyword evidence="3" id="KW-0408">Iron</keyword>
<dbReference type="InterPro" id="IPR017896">
    <property type="entry name" value="4Fe4S_Fe-S-bd"/>
</dbReference>
<dbReference type="PANTHER" id="PTHR43687">
    <property type="entry name" value="ADENYLYLSULFATE REDUCTASE, BETA SUBUNIT"/>
    <property type="match status" value="1"/>
</dbReference>
<keyword evidence="1" id="KW-0004">4Fe-4S</keyword>
<organism evidence="6 7">
    <name type="scientific">Prevotella brunnea</name>
    <dbReference type="NCBI Taxonomy" id="2508867"/>
    <lineage>
        <taxon>Bacteria</taxon>
        <taxon>Pseudomonadati</taxon>
        <taxon>Bacteroidota</taxon>
        <taxon>Bacteroidia</taxon>
        <taxon>Bacteroidales</taxon>
        <taxon>Prevotellaceae</taxon>
        <taxon>Prevotella</taxon>
    </lineage>
</organism>
<dbReference type="PROSITE" id="PS00198">
    <property type="entry name" value="4FE4S_FER_1"/>
    <property type="match status" value="2"/>
</dbReference>
<dbReference type="PANTHER" id="PTHR43687:SF1">
    <property type="entry name" value="FERREDOXIN III"/>
    <property type="match status" value="1"/>
</dbReference>
<sequence length="276" mass="31678">MIFYFSGTGNSRWVAKEVSTQIGERLINIQDAIKEDCGFSLEKEERLGFVFPIHGWRIPNIVTAFLDKLKLTSTVCDECYSFCIVTAGDTIGRTMERFEKKFLKINTNRKLSLHAVASFIMPESYVGLPGMDVDTKEKEKNKITLAQHELKRFIETISERRSKTNEKSLGWNELHRGPFPDFFSGIIGAFFQKVLITDKPFRVVDERCVKCGICANVCPVNNIVGELGMKPTWKHNKKCLTCFACYHHCPHHAIEFGHQTKNKGQYFFGRRKLHSN</sequence>
<comment type="caution">
    <text evidence="6">The sequence shown here is derived from an EMBL/GenBank/DDBJ whole genome shotgun (WGS) entry which is preliminary data.</text>
</comment>
<dbReference type="AlphaFoldDB" id="A0A5C8GKM9"/>
<dbReference type="GO" id="GO:0046872">
    <property type="term" value="F:metal ion binding"/>
    <property type="evidence" value="ECO:0007669"/>
    <property type="project" value="UniProtKB-KW"/>
</dbReference>
<dbReference type="Gene3D" id="3.30.70.20">
    <property type="match status" value="1"/>
</dbReference>
<evidence type="ECO:0000313" key="7">
    <source>
        <dbReference type="Proteomes" id="UP000321612"/>
    </source>
</evidence>
<evidence type="ECO:0000256" key="3">
    <source>
        <dbReference type="ARBA" id="ARBA00023004"/>
    </source>
</evidence>